<feature type="domain" description="ACT" evidence="9">
    <location>
        <begin position="858"/>
        <end position="938"/>
    </location>
</feature>
<dbReference type="InterPro" id="IPR043519">
    <property type="entry name" value="NT_sf"/>
</dbReference>
<dbReference type="GO" id="GO:0008081">
    <property type="term" value="F:phosphoric diester hydrolase activity"/>
    <property type="evidence" value="ECO:0007669"/>
    <property type="project" value="UniProtKB-UniRule"/>
</dbReference>
<dbReference type="SUPFAM" id="SSF55021">
    <property type="entry name" value="ACT-like"/>
    <property type="match status" value="2"/>
</dbReference>
<dbReference type="CDD" id="cd05401">
    <property type="entry name" value="NT_GlnE_GlnD_like"/>
    <property type="match status" value="1"/>
</dbReference>
<feature type="region of interest" description="Disordered" evidence="8">
    <location>
        <begin position="1"/>
        <end position="20"/>
    </location>
</feature>
<keyword evidence="3" id="KW-0677">Repeat</keyword>
<comment type="activity regulation">
    <text evidence="7">Uridylyltransferase (UTase) activity is inhibited by glutamine, while glutamine activates uridylyl-removing (UR) activity.</text>
</comment>
<accession>A0A9J7B0F2</accession>
<evidence type="ECO:0000313" key="12">
    <source>
        <dbReference type="Proteomes" id="UP001060336"/>
    </source>
</evidence>
<dbReference type="EMBL" id="CP102480">
    <property type="protein sequence ID" value="UUX52137.1"/>
    <property type="molecule type" value="Genomic_DNA"/>
</dbReference>
<comment type="catalytic activity">
    <reaction evidence="7">
        <text>[protein-PII]-uridylyl-L-tyrosine + H2O = [protein-PII]-L-tyrosine + UMP + H(+)</text>
        <dbReference type="Rhea" id="RHEA:48600"/>
        <dbReference type="Rhea" id="RHEA-COMP:12147"/>
        <dbReference type="Rhea" id="RHEA-COMP:12148"/>
        <dbReference type="ChEBI" id="CHEBI:15377"/>
        <dbReference type="ChEBI" id="CHEBI:15378"/>
        <dbReference type="ChEBI" id="CHEBI:46858"/>
        <dbReference type="ChEBI" id="CHEBI:57865"/>
        <dbReference type="ChEBI" id="CHEBI:90602"/>
    </reaction>
</comment>
<evidence type="ECO:0000256" key="4">
    <source>
        <dbReference type="ARBA" id="ARBA00022801"/>
    </source>
</evidence>
<dbReference type="GO" id="GO:0006808">
    <property type="term" value="P:regulation of nitrogen utilization"/>
    <property type="evidence" value="ECO:0007669"/>
    <property type="project" value="UniProtKB-UniRule"/>
</dbReference>
<dbReference type="CDD" id="cd04900">
    <property type="entry name" value="ACT_UUR-like_1"/>
    <property type="match status" value="1"/>
</dbReference>
<dbReference type="KEGG" id="naci:NUH88_10635"/>
<dbReference type="HAMAP" id="MF_00277">
    <property type="entry name" value="PII_uridylyl_transf"/>
    <property type="match status" value="1"/>
</dbReference>
<evidence type="ECO:0000259" key="9">
    <source>
        <dbReference type="PROSITE" id="PS51671"/>
    </source>
</evidence>
<dbReference type="Gene3D" id="3.30.70.260">
    <property type="match status" value="1"/>
</dbReference>
<comment type="cofactor">
    <cofactor evidence="7">
        <name>Mg(2+)</name>
        <dbReference type="ChEBI" id="CHEBI:18420"/>
    </cofactor>
</comment>
<evidence type="ECO:0000256" key="3">
    <source>
        <dbReference type="ARBA" id="ARBA00022737"/>
    </source>
</evidence>
<dbReference type="PANTHER" id="PTHR47320:SF1">
    <property type="entry name" value="BIFUNCTIONAL URIDYLYLTRANSFERASE_URIDYLYL-REMOVING ENZYME"/>
    <property type="match status" value="1"/>
</dbReference>
<dbReference type="NCBIfam" id="TIGR01693">
    <property type="entry name" value="UTase_glnD"/>
    <property type="match status" value="1"/>
</dbReference>
<dbReference type="InterPro" id="IPR013546">
    <property type="entry name" value="PII_UdlTrfase/GS_AdlTrfase"/>
</dbReference>
<evidence type="ECO:0000256" key="8">
    <source>
        <dbReference type="SAM" id="MobiDB-lite"/>
    </source>
</evidence>
<organism evidence="11 12">
    <name type="scientific">Nisaea acidiphila</name>
    <dbReference type="NCBI Taxonomy" id="1862145"/>
    <lineage>
        <taxon>Bacteria</taxon>
        <taxon>Pseudomonadati</taxon>
        <taxon>Pseudomonadota</taxon>
        <taxon>Alphaproteobacteria</taxon>
        <taxon>Rhodospirillales</taxon>
        <taxon>Thalassobaculaceae</taxon>
        <taxon>Nisaea</taxon>
    </lineage>
</organism>
<evidence type="ECO:0000259" key="10">
    <source>
        <dbReference type="PROSITE" id="PS51831"/>
    </source>
</evidence>
<dbReference type="Gene3D" id="3.30.460.10">
    <property type="entry name" value="Beta Polymerase, domain 2"/>
    <property type="match status" value="1"/>
</dbReference>
<keyword evidence="1 7" id="KW-0808">Transferase</keyword>
<dbReference type="CDD" id="cd04899">
    <property type="entry name" value="ACT_ACR-UUR-like_2"/>
    <property type="match status" value="1"/>
</dbReference>
<dbReference type="SUPFAM" id="SSF81301">
    <property type="entry name" value="Nucleotidyltransferase"/>
    <property type="match status" value="1"/>
</dbReference>
<evidence type="ECO:0000256" key="2">
    <source>
        <dbReference type="ARBA" id="ARBA00022695"/>
    </source>
</evidence>
<dbReference type="InterPro" id="IPR003607">
    <property type="entry name" value="HD/PDEase_dom"/>
</dbReference>
<dbReference type="Pfam" id="PF24931">
    <property type="entry name" value="ACT_ACR9_3rd"/>
    <property type="match status" value="1"/>
</dbReference>
<sequence length="941" mass="107315">MAADNLMPESAPGTEIPLAAPPKVKGRKKIVDPAALEETVDTLWQETDGPDAFRTELLKLLRHTIDDGRAEIERRFLESNDGAEAVRANAYLMDVVVTSVADTATQKIYRNANPSQGEQICVAAVGGYGRGEMAPFSDLDLLFLLPYKQTPYSEQVVEYMLYLLWDLRLKVGHATRSVDECIRQAKADMTIRTSLLEIRYLWGAETLYADLRERFRKDVETGTETEFVEAKLAEADERHERLGDSRYFIEPNIKDGKGGLRDLHRLFWIGKYVYKVDKVAGLVERGVLTAAEARKFAKAQKMLWTIRCHLHYLTGRAEERLTVDLQTEMAKRMGYTNRAGAVAVERFMKHYYLVSKDVGDLTRIFCANIEAENRRKPRLRLSWGFQRKQDLGDFQVDGDRLNVVDDEVFSRDPVNLLRFFHTAQKNDLELHPHALRLVTQNLKRIDKDLRKNEEANRLFVEMLEAPQGPERIFRRMNEAQVLGRFVPDFGRVVAQMQYDMYHVYTVDEHTIVMLGILHRIEKGELAKDVPIASEVVHKVLSRRALYVAVFLHDIAKGRGGDHSRLGERVARRLCPRFGLSEEETETVAWLVRWHLLMSYAAFKRDVNDPKTVEDFSAIVRSPERLRLLLVLTVCDIRAVGPNVWNGWKAALLRELYWASQETLTGQGEEAGRKGRIEKAKKALHDALTGWPEEEIERHLTLGYADYWLAYDLDTHVRHARLVREAETEGRELAIESRVDAAREVTEIIVYTSDHPGLFSRITGAMAISGANIVDARIGTFSNGMALDVFWIQDEDRKAFDRPDKLAKLTVAIEKALTGRVNLLSELVKRRRSIERRARVMKIPTRVLIDNKASVTHTVIEVNATDRPGVLYRIARALREIKIQIFSAKISTYGESFVDVFYVKDLFGLKIDSETRIQEIRDALLTALADDAAPPRSDSGDS</sequence>
<dbReference type="InterPro" id="IPR002912">
    <property type="entry name" value="ACT_dom"/>
</dbReference>
<dbReference type="InterPro" id="IPR006674">
    <property type="entry name" value="HD_domain"/>
</dbReference>
<evidence type="ECO:0000256" key="5">
    <source>
        <dbReference type="ARBA" id="ARBA00022842"/>
    </source>
</evidence>
<comment type="similarity">
    <text evidence="7">Belongs to the GlnD family.</text>
</comment>
<dbReference type="SUPFAM" id="SSF81891">
    <property type="entry name" value="Poly A polymerase C-terminal region-like"/>
    <property type="match status" value="1"/>
</dbReference>
<keyword evidence="12" id="KW-1185">Reference proteome</keyword>
<evidence type="ECO:0000256" key="1">
    <source>
        <dbReference type="ARBA" id="ARBA00022679"/>
    </source>
</evidence>
<dbReference type="PIRSF" id="PIRSF006288">
    <property type="entry name" value="PII_uridyltransf"/>
    <property type="match status" value="1"/>
</dbReference>
<evidence type="ECO:0000313" key="11">
    <source>
        <dbReference type="EMBL" id="UUX52137.1"/>
    </source>
</evidence>
<comment type="domain">
    <text evidence="7">Has four distinct domains: an N-terminal nucleotidyltransferase (NT) domain responsible for UTase activity, a central HD domain that encodes UR activity, and two C-terminal ACT domains that seem to have a role in glutamine sensing.</text>
</comment>
<keyword evidence="5 7" id="KW-0460">Magnesium</keyword>
<evidence type="ECO:0000256" key="6">
    <source>
        <dbReference type="ARBA" id="ARBA00023268"/>
    </source>
</evidence>
<dbReference type="Gene3D" id="1.10.3090.10">
    <property type="entry name" value="cca-adding enzyme, domain 2"/>
    <property type="match status" value="1"/>
</dbReference>
<feature type="domain" description="HD" evidence="10">
    <location>
        <begin position="506"/>
        <end position="628"/>
    </location>
</feature>
<dbReference type="GO" id="GO:0008773">
    <property type="term" value="F:[protein-PII] uridylyltransferase activity"/>
    <property type="evidence" value="ECO:0007669"/>
    <property type="project" value="UniProtKB-UniRule"/>
</dbReference>
<keyword evidence="4 7" id="KW-0378">Hydrolase</keyword>
<evidence type="ECO:0000256" key="7">
    <source>
        <dbReference type="HAMAP-Rule" id="MF_00277"/>
    </source>
</evidence>
<keyword evidence="2 7" id="KW-0548">Nucleotidyltransferase</keyword>
<reference evidence="11" key="1">
    <citation type="submission" date="2022-08" db="EMBL/GenBank/DDBJ databases">
        <title>Nisaea acidiphila sp. nov., isolated from a marine algal debris and emended description of the genus Nisaea Urios et al. 2008.</title>
        <authorList>
            <person name="Kwon K."/>
        </authorList>
    </citation>
    <scope>NUCLEOTIDE SEQUENCE</scope>
    <source>
        <strain evidence="11">MEBiC11861</strain>
    </source>
</reference>
<comment type="function">
    <text evidence="7">Modifies, by uridylylation and deuridylylation, the PII regulatory proteins (GlnB and homologs), in response to the nitrogen status of the cell that GlnD senses through the glutamine level. Under low glutamine levels, catalyzes the conversion of the PII proteins and UTP to PII-UMP and PPi, while under higher glutamine levels, GlnD hydrolyzes PII-UMP to PII and UMP (deuridylylation). Thus, controls uridylylation state and activity of the PII proteins, and plays an important role in the regulation of nitrogen metabolism.</text>
</comment>
<dbReference type="RefSeq" id="WP_257772038.1">
    <property type="nucleotide sequence ID" value="NZ_CP102480.1"/>
</dbReference>
<dbReference type="CDD" id="cd00077">
    <property type="entry name" value="HDc"/>
    <property type="match status" value="1"/>
</dbReference>
<dbReference type="SUPFAM" id="SSF81593">
    <property type="entry name" value="Nucleotidyltransferase substrate binding subunit/domain"/>
    <property type="match status" value="1"/>
</dbReference>
<proteinExistence type="inferred from homology"/>
<comment type="catalytic activity">
    <reaction evidence="7">
        <text>[protein-PII]-L-tyrosine + UTP = [protein-PII]-uridylyl-L-tyrosine + diphosphate</text>
        <dbReference type="Rhea" id="RHEA:13673"/>
        <dbReference type="Rhea" id="RHEA-COMP:12147"/>
        <dbReference type="Rhea" id="RHEA-COMP:12148"/>
        <dbReference type="ChEBI" id="CHEBI:33019"/>
        <dbReference type="ChEBI" id="CHEBI:46398"/>
        <dbReference type="ChEBI" id="CHEBI:46858"/>
        <dbReference type="ChEBI" id="CHEBI:90602"/>
        <dbReference type="EC" id="2.7.7.59"/>
    </reaction>
</comment>
<dbReference type="InterPro" id="IPR010043">
    <property type="entry name" value="UTase/UR"/>
</dbReference>
<dbReference type="PROSITE" id="PS51831">
    <property type="entry name" value="HD"/>
    <property type="match status" value="1"/>
</dbReference>
<dbReference type="Pfam" id="PF01966">
    <property type="entry name" value="HD"/>
    <property type="match status" value="1"/>
</dbReference>
<dbReference type="PROSITE" id="PS51671">
    <property type="entry name" value="ACT"/>
    <property type="match status" value="2"/>
</dbReference>
<feature type="region of interest" description="Uridylyltransferase" evidence="7">
    <location>
        <begin position="1"/>
        <end position="388"/>
    </location>
</feature>
<comment type="caution">
    <text evidence="7">Lacks conserved residue(s) required for the propagation of feature annotation.</text>
</comment>
<dbReference type="Proteomes" id="UP001060336">
    <property type="component" value="Chromosome"/>
</dbReference>
<dbReference type="InterPro" id="IPR045865">
    <property type="entry name" value="ACT-like_dom_sf"/>
</dbReference>
<dbReference type="EC" id="3.1.4.-" evidence="7"/>
<dbReference type="AlphaFoldDB" id="A0A9J7B0F2"/>
<dbReference type="SMART" id="SM00471">
    <property type="entry name" value="HDc"/>
    <property type="match status" value="1"/>
</dbReference>
<dbReference type="PANTHER" id="PTHR47320">
    <property type="entry name" value="BIFUNCTIONAL URIDYLYLTRANSFERASE/URIDYLYL-REMOVING ENZYME"/>
    <property type="match status" value="1"/>
</dbReference>
<gene>
    <name evidence="7" type="primary">glnD</name>
    <name evidence="11" type="ORF">NUH88_10635</name>
</gene>
<dbReference type="EC" id="2.7.7.59" evidence="7"/>
<dbReference type="Pfam" id="PF08335">
    <property type="entry name" value="GlnD_UR_UTase"/>
    <property type="match status" value="1"/>
</dbReference>
<keyword evidence="6 7" id="KW-0511">Multifunctional enzyme</keyword>
<name>A0A9J7B0F2_9PROT</name>
<feature type="domain" description="ACT" evidence="9">
    <location>
        <begin position="746"/>
        <end position="832"/>
    </location>
</feature>
<dbReference type="NCBIfam" id="NF003467">
    <property type="entry name" value="PRK05092.1"/>
    <property type="match status" value="1"/>
</dbReference>
<protein>
    <recommendedName>
        <fullName evidence="7">Bifunctional uridylyltransferase/uridylyl-removing enzyme</fullName>
        <shortName evidence="7">UTase/UR</shortName>
    </recommendedName>
    <alternativeName>
        <fullName evidence="7">Bifunctional [protein-PII] modification enzyme</fullName>
    </alternativeName>
    <alternativeName>
        <fullName evidence="7">Bifunctional nitrogen sensor protein</fullName>
    </alternativeName>
    <domain>
        <recommendedName>
            <fullName evidence="7">[Protein-PII] uridylyltransferase</fullName>
            <shortName evidence="7">PII uridylyltransferase</shortName>
            <shortName evidence="7">UTase</shortName>
            <ecNumber evidence="7">2.7.7.59</ecNumber>
        </recommendedName>
    </domain>
    <domain>
        <recommendedName>
            <fullName evidence="7">[Protein-PII]-UMP uridylyl-removing enzyme</fullName>
            <shortName evidence="7">UR</shortName>
            <ecNumber evidence="7">3.1.4.-</ecNumber>
        </recommendedName>
    </domain>
</protein>